<protein>
    <submittedName>
        <fullName evidence="1">Uncharacterized protein</fullName>
    </submittedName>
</protein>
<organism evidence="1 2">
    <name type="scientific">Zopfia rhizophila CBS 207.26</name>
    <dbReference type="NCBI Taxonomy" id="1314779"/>
    <lineage>
        <taxon>Eukaryota</taxon>
        <taxon>Fungi</taxon>
        <taxon>Dikarya</taxon>
        <taxon>Ascomycota</taxon>
        <taxon>Pezizomycotina</taxon>
        <taxon>Dothideomycetes</taxon>
        <taxon>Dothideomycetes incertae sedis</taxon>
        <taxon>Zopfiaceae</taxon>
        <taxon>Zopfia</taxon>
    </lineage>
</organism>
<keyword evidence="2" id="KW-1185">Reference proteome</keyword>
<gene>
    <name evidence="1" type="ORF">K469DRAFT_365818</name>
</gene>
<dbReference type="AlphaFoldDB" id="A0A6A6EIB7"/>
<dbReference type="EMBL" id="ML994617">
    <property type="protein sequence ID" value="KAF2191161.1"/>
    <property type="molecule type" value="Genomic_DNA"/>
</dbReference>
<accession>A0A6A6EIB7</accession>
<evidence type="ECO:0000313" key="1">
    <source>
        <dbReference type="EMBL" id="KAF2191161.1"/>
    </source>
</evidence>
<evidence type="ECO:0000313" key="2">
    <source>
        <dbReference type="Proteomes" id="UP000800200"/>
    </source>
</evidence>
<proteinExistence type="predicted"/>
<sequence>MLWTKMLIKEDLPDCEPKEAYEKISACVSNPNPLCVTGKTAKHKSRYVYCRESLQLPALHFKEFKGNFPIWRWIPTALPCPNAVTFSLLGGRPIGSDNESVSNFNVTVEVQMFPPNVSLPYWKKDSSMKVIGSQSESQDAVNKPHVPFTRTAKIKDIFPVASRDYIFILGSFHVRHKCRLLVRMRSEARPEDILGHFVFSGFKLDGSKPDFLSAGKTSTLPKRS</sequence>
<name>A0A6A6EIB7_9PEZI</name>
<reference evidence="1" key="1">
    <citation type="journal article" date="2020" name="Stud. Mycol.">
        <title>101 Dothideomycetes genomes: a test case for predicting lifestyles and emergence of pathogens.</title>
        <authorList>
            <person name="Haridas S."/>
            <person name="Albert R."/>
            <person name="Binder M."/>
            <person name="Bloem J."/>
            <person name="Labutti K."/>
            <person name="Salamov A."/>
            <person name="Andreopoulos B."/>
            <person name="Baker S."/>
            <person name="Barry K."/>
            <person name="Bills G."/>
            <person name="Bluhm B."/>
            <person name="Cannon C."/>
            <person name="Castanera R."/>
            <person name="Culley D."/>
            <person name="Daum C."/>
            <person name="Ezra D."/>
            <person name="Gonzalez J."/>
            <person name="Henrissat B."/>
            <person name="Kuo A."/>
            <person name="Liang C."/>
            <person name="Lipzen A."/>
            <person name="Lutzoni F."/>
            <person name="Magnuson J."/>
            <person name="Mondo S."/>
            <person name="Nolan M."/>
            <person name="Ohm R."/>
            <person name="Pangilinan J."/>
            <person name="Park H.-J."/>
            <person name="Ramirez L."/>
            <person name="Alfaro M."/>
            <person name="Sun H."/>
            <person name="Tritt A."/>
            <person name="Yoshinaga Y."/>
            <person name="Zwiers L.-H."/>
            <person name="Turgeon B."/>
            <person name="Goodwin S."/>
            <person name="Spatafora J."/>
            <person name="Crous P."/>
            <person name="Grigoriev I."/>
        </authorList>
    </citation>
    <scope>NUCLEOTIDE SEQUENCE</scope>
    <source>
        <strain evidence="1">CBS 207.26</strain>
    </source>
</reference>
<dbReference type="Proteomes" id="UP000800200">
    <property type="component" value="Unassembled WGS sequence"/>
</dbReference>